<feature type="compositionally biased region" description="Low complexity" evidence="1">
    <location>
        <begin position="86"/>
        <end position="112"/>
    </location>
</feature>
<feature type="chain" id="PRO_5004670214" evidence="2">
    <location>
        <begin position="21"/>
        <end position="152"/>
    </location>
</feature>
<accession>U6G5K4</accession>
<feature type="region of interest" description="Disordered" evidence="1">
    <location>
        <begin position="53"/>
        <end position="152"/>
    </location>
</feature>
<dbReference type="EMBL" id="HG690545">
    <property type="protein sequence ID" value="CDI74792.1"/>
    <property type="molecule type" value="Genomic_DNA"/>
</dbReference>
<feature type="signal peptide" evidence="2">
    <location>
        <begin position="1"/>
        <end position="20"/>
    </location>
</feature>
<dbReference type="OrthoDB" id="346258at2759"/>
<organism evidence="3 4">
    <name type="scientific">Eimeria praecox</name>
    <dbReference type="NCBI Taxonomy" id="51316"/>
    <lineage>
        <taxon>Eukaryota</taxon>
        <taxon>Sar</taxon>
        <taxon>Alveolata</taxon>
        <taxon>Apicomplexa</taxon>
        <taxon>Conoidasida</taxon>
        <taxon>Coccidia</taxon>
        <taxon>Eucoccidiorida</taxon>
        <taxon>Eimeriorina</taxon>
        <taxon>Eimeriidae</taxon>
        <taxon>Eimeria</taxon>
    </lineage>
</organism>
<dbReference type="AlphaFoldDB" id="U6G5K4"/>
<dbReference type="Proteomes" id="UP000018201">
    <property type="component" value="Unassembled WGS sequence"/>
</dbReference>
<name>U6G5K4_9EIME</name>
<proteinExistence type="predicted"/>
<evidence type="ECO:0000256" key="1">
    <source>
        <dbReference type="SAM" id="MobiDB-lite"/>
    </source>
</evidence>
<reference evidence="3" key="1">
    <citation type="submission" date="2013-10" db="EMBL/GenBank/DDBJ databases">
        <title>Genomic analysis of the causative agents of coccidiosis in chickens.</title>
        <authorList>
            <person name="Reid A.J."/>
            <person name="Blake D."/>
            <person name="Billington K."/>
            <person name="Browne H."/>
            <person name="Dunn M."/>
            <person name="Hung S."/>
            <person name="Kawahara F."/>
            <person name="Miranda-Saavedra D."/>
            <person name="Mourier T."/>
            <person name="Nagra H."/>
            <person name="Otto T.D."/>
            <person name="Rawlings N."/>
            <person name="Sanchez A."/>
            <person name="Sanders M."/>
            <person name="Subramaniam C."/>
            <person name="Tay Y."/>
            <person name="Dear P."/>
            <person name="Doerig C."/>
            <person name="Gruber A."/>
            <person name="Parkinson J."/>
            <person name="Shirley M."/>
            <person name="Wan K.L."/>
            <person name="Berriman M."/>
            <person name="Tomley F."/>
            <person name="Pain A."/>
        </authorList>
    </citation>
    <scope>NUCLEOTIDE SEQUENCE [LARGE SCALE GENOMIC DNA]</scope>
    <source>
        <strain evidence="3">Houghton</strain>
    </source>
</reference>
<protein>
    <submittedName>
        <fullName evidence="3">Uncharacterized protein</fullName>
    </submittedName>
</protein>
<keyword evidence="4" id="KW-1185">Reference proteome</keyword>
<evidence type="ECO:0000256" key="2">
    <source>
        <dbReference type="SAM" id="SignalP"/>
    </source>
</evidence>
<keyword evidence="2" id="KW-0732">Signal</keyword>
<feature type="compositionally biased region" description="Basic and acidic residues" evidence="1">
    <location>
        <begin position="115"/>
        <end position="136"/>
    </location>
</feature>
<evidence type="ECO:0000313" key="3">
    <source>
        <dbReference type="EMBL" id="CDI74792.1"/>
    </source>
</evidence>
<feature type="compositionally biased region" description="Polar residues" evidence="1">
    <location>
        <begin position="72"/>
        <end position="85"/>
    </location>
</feature>
<dbReference type="VEuPathDB" id="ToxoDB:EPH_0036170"/>
<gene>
    <name evidence="3" type="ORF">EPH_0036170</name>
</gene>
<evidence type="ECO:0000313" key="4">
    <source>
        <dbReference type="Proteomes" id="UP000018201"/>
    </source>
</evidence>
<sequence length="152" mass="16111">MDLFFRFFAFIAVAIIGAGASTQRHFSVIRVACIAVDIVIPLLSAGQAAQLEVKMDDPNSSSSDSGSGAPHETQQQKPSPSDGQHSGQPPQEPSAASSAEQAGAEEAANQAALNDLREHGTQMTKAERKRAEEYLRAKYGATDPQSPSDEAR</sequence>
<feature type="compositionally biased region" description="Polar residues" evidence="1">
    <location>
        <begin position="143"/>
        <end position="152"/>
    </location>
</feature>
<reference evidence="3" key="2">
    <citation type="submission" date="2013-10" db="EMBL/GenBank/DDBJ databases">
        <authorList>
            <person name="Aslett M."/>
        </authorList>
    </citation>
    <scope>NUCLEOTIDE SEQUENCE [LARGE SCALE GENOMIC DNA]</scope>
    <source>
        <strain evidence="3">Houghton</strain>
    </source>
</reference>